<dbReference type="RefSeq" id="XP_040628109.1">
    <property type="nucleotide sequence ID" value="XM_040768672.1"/>
</dbReference>
<dbReference type="OrthoDB" id="10423678at2759"/>
<protein>
    <submittedName>
        <fullName evidence="2">Uncharacterized protein</fullName>
    </submittedName>
</protein>
<dbReference type="AlphaFoldDB" id="M5G5Z1"/>
<proteinExistence type="predicted"/>
<name>M5G5Z1_DACPD</name>
<feature type="transmembrane region" description="Helical" evidence="1">
    <location>
        <begin position="20"/>
        <end position="42"/>
    </location>
</feature>
<keyword evidence="1" id="KW-0812">Transmembrane</keyword>
<sequence>MIFPLSFQPPPQHNPVQDMQLALISSLALIGLFSTVATGTVLPRVGCLGTYKCPSETVHGDPLAHEFDNTDSIACFYGTPLPPGSGIGPVDPSCDYNATTGALTQTNIFPEGECPVVAACSLPKRA</sequence>
<evidence type="ECO:0000313" key="2">
    <source>
        <dbReference type="EMBL" id="EJU01212.1"/>
    </source>
</evidence>
<keyword evidence="3" id="KW-1185">Reference proteome</keyword>
<dbReference type="HOGENOM" id="CLU_1981540_0_0_1"/>
<dbReference type="EMBL" id="JH795865">
    <property type="protein sequence ID" value="EJU01212.1"/>
    <property type="molecule type" value="Genomic_DNA"/>
</dbReference>
<gene>
    <name evidence="2" type="ORF">DACRYDRAFT_108542</name>
</gene>
<organism evidence="2 3">
    <name type="scientific">Dacryopinax primogenitus (strain DJM 731)</name>
    <name type="common">Brown rot fungus</name>
    <dbReference type="NCBI Taxonomy" id="1858805"/>
    <lineage>
        <taxon>Eukaryota</taxon>
        <taxon>Fungi</taxon>
        <taxon>Dikarya</taxon>
        <taxon>Basidiomycota</taxon>
        <taxon>Agaricomycotina</taxon>
        <taxon>Dacrymycetes</taxon>
        <taxon>Dacrymycetales</taxon>
        <taxon>Dacrymycetaceae</taxon>
        <taxon>Dacryopinax</taxon>
    </lineage>
</organism>
<accession>M5G5Z1</accession>
<evidence type="ECO:0000313" key="3">
    <source>
        <dbReference type="Proteomes" id="UP000030653"/>
    </source>
</evidence>
<dbReference type="Proteomes" id="UP000030653">
    <property type="component" value="Unassembled WGS sequence"/>
</dbReference>
<evidence type="ECO:0000256" key="1">
    <source>
        <dbReference type="SAM" id="Phobius"/>
    </source>
</evidence>
<reference evidence="2 3" key="1">
    <citation type="journal article" date="2012" name="Science">
        <title>The Paleozoic origin of enzymatic lignin decomposition reconstructed from 31 fungal genomes.</title>
        <authorList>
            <person name="Floudas D."/>
            <person name="Binder M."/>
            <person name="Riley R."/>
            <person name="Barry K."/>
            <person name="Blanchette R.A."/>
            <person name="Henrissat B."/>
            <person name="Martinez A.T."/>
            <person name="Otillar R."/>
            <person name="Spatafora J.W."/>
            <person name="Yadav J.S."/>
            <person name="Aerts A."/>
            <person name="Benoit I."/>
            <person name="Boyd A."/>
            <person name="Carlson A."/>
            <person name="Copeland A."/>
            <person name="Coutinho P.M."/>
            <person name="de Vries R.P."/>
            <person name="Ferreira P."/>
            <person name="Findley K."/>
            <person name="Foster B."/>
            <person name="Gaskell J."/>
            <person name="Glotzer D."/>
            <person name="Gorecki P."/>
            <person name="Heitman J."/>
            <person name="Hesse C."/>
            <person name="Hori C."/>
            <person name="Igarashi K."/>
            <person name="Jurgens J.A."/>
            <person name="Kallen N."/>
            <person name="Kersten P."/>
            <person name="Kohler A."/>
            <person name="Kuees U."/>
            <person name="Kumar T.K.A."/>
            <person name="Kuo A."/>
            <person name="LaButti K."/>
            <person name="Larrondo L.F."/>
            <person name="Lindquist E."/>
            <person name="Ling A."/>
            <person name="Lombard V."/>
            <person name="Lucas S."/>
            <person name="Lundell T."/>
            <person name="Martin R."/>
            <person name="McLaughlin D.J."/>
            <person name="Morgenstern I."/>
            <person name="Morin E."/>
            <person name="Murat C."/>
            <person name="Nagy L.G."/>
            <person name="Nolan M."/>
            <person name="Ohm R.A."/>
            <person name="Patyshakuliyeva A."/>
            <person name="Rokas A."/>
            <person name="Ruiz-Duenas F.J."/>
            <person name="Sabat G."/>
            <person name="Salamov A."/>
            <person name="Samejima M."/>
            <person name="Schmutz J."/>
            <person name="Slot J.C."/>
            <person name="St John F."/>
            <person name="Stenlid J."/>
            <person name="Sun H."/>
            <person name="Sun S."/>
            <person name="Syed K."/>
            <person name="Tsang A."/>
            <person name="Wiebenga A."/>
            <person name="Young D."/>
            <person name="Pisabarro A."/>
            <person name="Eastwood D.C."/>
            <person name="Martin F."/>
            <person name="Cullen D."/>
            <person name="Grigoriev I.V."/>
            <person name="Hibbett D.S."/>
        </authorList>
    </citation>
    <scope>NUCLEOTIDE SEQUENCE [LARGE SCALE GENOMIC DNA]</scope>
    <source>
        <strain evidence="2 3">DJM-731 SS1</strain>
    </source>
</reference>
<keyword evidence="1" id="KW-0472">Membrane</keyword>
<dbReference type="GeneID" id="63683734"/>
<keyword evidence="1" id="KW-1133">Transmembrane helix</keyword>